<dbReference type="PANTHER" id="PTHR43755:SF1">
    <property type="entry name" value="FAD-DEPENDENT PYRIDINE NUCLEOTIDE-DISULPHIDE OXIDOREDUCTASE"/>
    <property type="match status" value="1"/>
</dbReference>
<comment type="caution">
    <text evidence="16">The sequence shown here is derived from an EMBL/GenBank/DDBJ whole genome shotgun (WGS) entry which is preliminary data.</text>
</comment>
<dbReference type="PATRIC" id="fig|1637645.4.peg.2596"/>
<dbReference type="GO" id="GO:0016020">
    <property type="term" value="C:membrane"/>
    <property type="evidence" value="ECO:0007669"/>
    <property type="project" value="UniProtKB-SubCell"/>
</dbReference>
<evidence type="ECO:0000256" key="8">
    <source>
        <dbReference type="ARBA" id="ARBA00023136"/>
    </source>
</evidence>
<dbReference type="GO" id="GO:0048038">
    <property type="term" value="F:quinone binding"/>
    <property type="evidence" value="ECO:0007669"/>
    <property type="project" value="UniProtKB-KW"/>
</dbReference>
<evidence type="ECO:0000256" key="11">
    <source>
        <dbReference type="ARBA" id="ARBA00060891"/>
    </source>
</evidence>
<gene>
    <name evidence="16" type="ORF">WN50_24965</name>
</gene>
<dbReference type="Pfam" id="PF07992">
    <property type="entry name" value="Pyr_redox_2"/>
    <property type="match status" value="1"/>
</dbReference>
<protein>
    <recommendedName>
        <fullName evidence="13">Sulfide-quinone reductase</fullName>
        <ecNumber evidence="12">1.8.5.4</ecNumber>
    </recommendedName>
    <alternativeName>
        <fullName evidence="14">Sulfide:quinone oxidoreductase</fullName>
    </alternativeName>
</protein>
<dbReference type="EC" id="1.8.5.4" evidence="12"/>
<evidence type="ECO:0000256" key="6">
    <source>
        <dbReference type="ARBA" id="ARBA00022827"/>
    </source>
</evidence>
<accession>A0A0F5Y9E9</accession>
<evidence type="ECO:0000259" key="15">
    <source>
        <dbReference type="Pfam" id="PF07992"/>
    </source>
</evidence>
<dbReference type="GO" id="GO:0070224">
    <property type="term" value="F:sulfide:quinone oxidoreductase activity"/>
    <property type="evidence" value="ECO:0007669"/>
    <property type="project" value="UniProtKB-EC"/>
</dbReference>
<evidence type="ECO:0000256" key="13">
    <source>
        <dbReference type="ARBA" id="ARBA00071264"/>
    </source>
</evidence>
<evidence type="ECO:0000256" key="7">
    <source>
        <dbReference type="ARBA" id="ARBA00023002"/>
    </source>
</evidence>
<dbReference type="InterPro" id="IPR036188">
    <property type="entry name" value="FAD/NAD-bd_sf"/>
</dbReference>
<dbReference type="SUPFAM" id="SSF51905">
    <property type="entry name" value="FAD/NAD(P)-binding domain"/>
    <property type="match status" value="2"/>
</dbReference>
<evidence type="ECO:0000313" key="16">
    <source>
        <dbReference type="EMBL" id="KKD35489.1"/>
    </source>
</evidence>
<evidence type="ECO:0000256" key="1">
    <source>
        <dbReference type="ARBA" id="ARBA00001974"/>
    </source>
</evidence>
<dbReference type="FunFam" id="3.50.50.100:FF:000017">
    <property type="entry name" value="Sulfide-quinone reductase"/>
    <property type="match status" value="1"/>
</dbReference>
<organism evidence="16 17">
    <name type="scientific">Limnoraphis robusta CS-951</name>
    <dbReference type="NCBI Taxonomy" id="1637645"/>
    <lineage>
        <taxon>Bacteria</taxon>
        <taxon>Bacillati</taxon>
        <taxon>Cyanobacteriota</taxon>
        <taxon>Cyanophyceae</taxon>
        <taxon>Oscillatoriophycideae</taxon>
        <taxon>Oscillatoriales</taxon>
        <taxon>Sirenicapillariaceae</taxon>
        <taxon>Limnoraphis</taxon>
    </lineage>
</organism>
<dbReference type="InterPro" id="IPR023753">
    <property type="entry name" value="FAD/NAD-binding_dom"/>
</dbReference>
<evidence type="ECO:0000256" key="4">
    <source>
        <dbReference type="ARBA" id="ARBA00022719"/>
    </source>
</evidence>
<evidence type="ECO:0000256" key="9">
    <source>
        <dbReference type="ARBA" id="ARBA00050821"/>
    </source>
</evidence>
<evidence type="ECO:0000256" key="10">
    <source>
        <dbReference type="ARBA" id="ARBA00054727"/>
    </source>
</evidence>
<evidence type="ECO:0000256" key="2">
    <source>
        <dbReference type="ARBA" id="ARBA00004170"/>
    </source>
</evidence>
<evidence type="ECO:0000313" key="17">
    <source>
        <dbReference type="Proteomes" id="UP000033607"/>
    </source>
</evidence>
<feature type="domain" description="FAD/NAD(P)-binding" evidence="15">
    <location>
        <begin position="3"/>
        <end position="304"/>
    </location>
</feature>
<dbReference type="EMBL" id="LATL02000128">
    <property type="protein sequence ID" value="KKD35489.1"/>
    <property type="molecule type" value="Genomic_DNA"/>
</dbReference>
<dbReference type="InterPro" id="IPR052541">
    <property type="entry name" value="SQRD"/>
</dbReference>
<dbReference type="OrthoDB" id="9805710at2"/>
<keyword evidence="5" id="KW-0547">Nucleotide-binding</keyword>
<keyword evidence="7" id="KW-0560">Oxidoreductase</keyword>
<keyword evidence="6" id="KW-0274">FAD</keyword>
<evidence type="ECO:0000256" key="3">
    <source>
        <dbReference type="ARBA" id="ARBA00022630"/>
    </source>
</evidence>
<keyword evidence="4" id="KW-0874">Quinone</keyword>
<name>A0A0F5Y9E9_9CYAN</name>
<reference evidence="16 17" key="1">
    <citation type="submission" date="2015-06" db="EMBL/GenBank/DDBJ databases">
        <title>Draft genome assembly of filamentous brackish cyanobacterium Limnoraphis robusta strain CS-951.</title>
        <authorList>
            <person name="Willis A."/>
            <person name="Parks M."/>
            <person name="Burford M.A."/>
        </authorList>
    </citation>
    <scope>NUCLEOTIDE SEQUENCE [LARGE SCALE GENOMIC DNA]</scope>
    <source>
        <strain evidence="16 17">CS-951</strain>
    </source>
</reference>
<keyword evidence="8" id="KW-0472">Membrane</keyword>
<evidence type="ECO:0000256" key="14">
    <source>
        <dbReference type="ARBA" id="ARBA00081101"/>
    </source>
</evidence>
<dbReference type="PANTHER" id="PTHR43755">
    <property type="match status" value="1"/>
</dbReference>
<dbReference type="Gene3D" id="3.50.50.100">
    <property type="match status" value="1"/>
</dbReference>
<keyword evidence="3" id="KW-0285">Flavoprotein</keyword>
<comment type="function">
    <text evidence="10">Catalyzes the oxidation of hydrogen sulfide, with the help of a quinone. Consecutive reaction cycles lead to the accumulation of a polysulfide product on the active site Cys residues; these products are released when they exceed a critical length, typically as cyclooctasulfur.</text>
</comment>
<comment type="cofactor">
    <cofactor evidence="1">
        <name>FAD</name>
        <dbReference type="ChEBI" id="CHEBI:57692"/>
    </cofactor>
</comment>
<dbReference type="RefSeq" id="WP_046281316.1">
    <property type="nucleotide sequence ID" value="NZ_LATL02000128.1"/>
</dbReference>
<evidence type="ECO:0000256" key="5">
    <source>
        <dbReference type="ARBA" id="ARBA00022741"/>
    </source>
</evidence>
<dbReference type="AlphaFoldDB" id="A0A0F5Y9E9"/>
<comment type="subcellular location">
    <subcellularLocation>
        <location evidence="2">Membrane</location>
        <topology evidence="2">Peripheral membrane protein</topology>
    </subcellularLocation>
</comment>
<evidence type="ECO:0000256" key="12">
    <source>
        <dbReference type="ARBA" id="ARBA00066453"/>
    </source>
</evidence>
<proteinExistence type="inferred from homology"/>
<comment type="similarity">
    <text evidence="11">Belongs to the SQRD family.</text>
</comment>
<dbReference type="Proteomes" id="UP000033607">
    <property type="component" value="Unassembled WGS sequence"/>
</dbReference>
<comment type="catalytic activity">
    <reaction evidence="9">
        <text>n a quinone + n hydrogen sulfide + n H(+) = polysulfur(n-2) + n a quinol</text>
        <dbReference type="Rhea" id="RHEA:30239"/>
        <dbReference type="Rhea" id="RHEA-COMP:19475"/>
        <dbReference type="ChEBI" id="CHEBI:15378"/>
        <dbReference type="ChEBI" id="CHEBI:17909"/>
        <dbReference type="ChEBI" id="CHEBI:24646"/>
        <dbReference type="ChEBI" id="CHEBI:29919"/>
        <dbReference type="ChEBI" id="CHEBI:132124"/>
        <dbReference type="EC" id="1.8.5.4"/>
    </reaction>
</comment>
<dbReference type="GO" id="GO:0000166">
    <property type="term" value="F:nucleotide binding"/>
    <property type="evidence" value="ECO:0007669"/>
    <property type="project" value="UniProtKB-KW"/>
</dbReference>
<sequence>MANVVIVGAGLGGLPTAYELRHDLPTEHSVTLISERPKFTFIPGLIRVAFGLASLDQIQLDLGQLTRRQGINWIPGAVTSIDPHRQQLTVGKQVMEYDYLVIATGASLAFDEIPGLGPDGGYTQSVCTPDHTIAAREAWFKFLENPGPLVVGAMSGAGCFGPAYEFVLMADWVLRRRGIRDQVSITYVSPEPYVGHMGIAGMKNARELTGSLLKKREIKTLNNTSISEINPDTINLATGQQIPFKYAMILPSFLGAKFLRETPELTNTKGFIPVTNSYQHPKFPQIYAVGLSVDLEQPETTQIAIGLPKSGQMAEVMGAAVAHNIAVELGAVKPPLKTPTLEVLCFAEFGNTGIAYIAAPILPDPETGKRRYSYAVQGRLIPLFKAALEIYFMQKMRWGLGLPWFEKLGLRLLFGLSLLKPLPKGTLISCPNNQYSRNQETGDRRQN</sequence>